<feature type="chain" id="PRO_5005466723" evidence="2">
    <location>
        <begin position="25"/>
        <end position="409"/>
    </location>
</feature>
<feature type="compositionally biased region" description="Polar residues" evidence="1">
    <location>
        <begin position="27"/>
        <end position="36"/>
    </location>
</feature>
<dbReference type="OrthoDB" id="5483347at2"/>
<organism evidence="3 4">
    <name type="scientific">Labilithrix luteola</name>
    <dbReference type="NCBI Taxonomy" id="1391654"/>
    <lineage>
        <taxon>Bacteria</taxon>
        <taxon>Pseudomonadati</taxon>
        <taxon>Myxococcota</taxon>
        <taxon>Polyangia</taxon>
        <taxon>Polyangiales</taxon>
        <taxon>Labilitrichaceae</taxon>
        <taxon>Labilithrix</taxon>
    </lineage>
</organism>
<dbReference type="STRING" id="1391654.AKJ09_04103"/>
<keyword evidence="2" id="KW-0732">Signal</keyword>
<proteinExistence type="predicted"/>
<evidence type="ECO:0000313" key="3">
    <source>
        <dbReference type="EMBL" id="AKU97439.1"/>
    </source>
</evidence>
<evidence type="ECO:0000256" key="2">
    <source>
        <dbReference type="SAM" id="SignalP"/>
    </source>
</evidence>
<dbReference type="RefSeq" id="WP_146648572.1">
    <property type="nucleotide sequence ID" value="NZ_CP012333.1"/>
</dbReference>
<dbReference type="KEGG" id="llu:AKJ09_04103"/>
<dbReference type="PATRIC" id="fig|1391654.3.peg.4160"/>
<reference evidence="3 4" key="1">
    <citation type="submission" date="2015-08" db="EMBL/GenBank/DDBJ databases">
        <authorList>
            <person name="Babu N.S."/>
            <person name="Beckwith C.J."/>
            <person name="Beseler K.G."/>
            <person name="Brison A."/>
            <person name="Carone J.V."/>
            <person name="Caskin T.P."/>
            <person name="Diamond M."/>
            <person name="Durham M.E."/>
            <person name="Foxe J.M."/>
            <person name="Go M."/>
            <person name="Henderson B.A."/>
            <person name="Jones I.B."/>
            <person name="McGettigan J.A."/>
            <person name="Micheletti S.J."/>
            <person name="Nasrallah M.E."/>
            <person name="Ortiz D."/>
            <person name="Piller C.R."/>
            <person name="Privatt S.R."/>
            <person name="Schneider S.L."/>
            <person name="Sharp S."/>
            <person name="Smith T.C."/>
            <person name="Stanton J.D."/>
            <person name="Ullery H.E."/>
            <person name="Wilson R.J."/>
            <person name="Serrano M.G."/>
            <person name="Buck G."/>
            <person name="Lee V."/>
            <person name="Wang Y."/>
            <person name="Carvalho R."/>
            <person name="Voegtly L."/>
            <person name="Shi R."/>
            <person name="Duckworth R."/>
            <person name="Johnson A."/>
            <person name="Loviza R."/>
            <person name="Walstead R."/>
            <person name="Shah Z."/>
            <person name="Kiflezghi M."/>
            <person name="Wade K."/>
            <person name="Ball S.L."/>
            <person name="Bradley K.W."/>
            <person name="Asai D.J."/>
            <person name="Bowman C.A."/>
            <person name="Russell D.A."/>
            <person name="Pope W.H."/>
            <person name="Jacobs-Sera D."/>
            <person name="Hendrix R.W."/>
            <person name="Hatfull G.F."/>
        </authorList>
    </citation>
    <scope>NUCLEOTIDE SEQUENCE [LARGE SCALE GENOMIC DNA]</scope>
    <source>
        <strain evidence="3 4">DSM 27648</strain>
    </source>
</reference>
<gene>
    <name evidence="3" type="ORF">AKJ09_04103</name>
</gene>
<evidence type="ECO:0000256" key="1">
    <source>
        <dbReference type="SAM" id="MobiDB-lite"/>
    </source>
</evidence>
<dbReference type="PROSITE" id="PS51257">
    <property type="entry name" value="PROKAR_LIPOPROTEIN"/>
    <property type="match status" value="1"/>
</dbReference>
<dbReference type="AlphaFoldDB" id="A0A0K1PWC1"/>
<protein>
    <submittedName>
        <fullName evidence="3">Type IV fimbrial biogenesis protein PilY1</fullName>
    </submittedName>
</protein>
<dbReference type="EMBL" id="CP012333">
    <property type="protein sequence ID" value="AKU97439.1"/>
    <property type="molecule type" value="Genomic_DNA"/>
</dbReference>
<accession>A0A0K1PWC1</accession>
<evidence type="ECO:0000313" key="4">
    <source>
        <dbReference type="Proteomes" id="UP000064967"/>
    </source>
</evidence>
<feature type="region of interest" description="Disordered" evidence="1">
    <location>
        <begin position="27"/>
        <end position="52"/>
    </location>
</feature>
<name>A0A0K1PWC1_9BACT</name>
<dbReference type="Proteomes" id="UP000064967">
    <property type="component" value="Chromosome"/>
</dbReference>
<dbReference type="SUPFAM" id="SSF89372">
    <property type="entry name" value="Fucose-specific lectin"/>
    <property type="match status" value="1"/>
</dbReference>
<sequence length="409" mass="42845">MKTLYPASVLVLGLAALVVGSASCAESNDQNSTAPDATTIPGPSTADAGASPDASVDIDAACADAGDGGCTTEVLTCDEADFCAVPTNADDRYALTGVWGSSSNDVWAVGSAGTIVHWDGAAWSLIPSGHRDTLFSVWGSSANDVWISSSRSVILHSTGLQGGTASFTLEEPLDPGDPTNWMGISVTKVWGTSASNVFVAGPPGSGWPPNSLWRRRVGFGGDPGANYIWDEASTYCQDYSVACPDANGIWGASEDDLWVASNDGKILHSNGPVGNGGSYEQWTTLKTTLTTKNLLGVWGSSASDVWFVGDEGTIRHWSNDPKQRFEIVESNTTEKLRAIWGASANDVWAAGDNGTIIHWDGTSWTNATATLPAGPKPRLYAIWGSGPNDVWIVGEAIALHYTGPKKGSR</sequence>
<feature type="signal peptide" evidence="2">
    <location>
        <begin position="1"/>
        <end position="24"/>
    </location>
</feature>
<keyword evidence="4" id="KW-1185">Reference proteome</keyword>